<organism evidence="1 2">
    <name type="scientific">Rhizoctonia solani</name>
    <dbReference type="NCBI Taxonomy" id="456999"/>
    <lineage>
        <taxon>Eukaryota</taxon>
        <taxon>Fungi</taxon>
        <taxon>Dikarya</taxon>
        <taxon>Basidiomycota</taxon>
        <taxon>Agaricomycotina</taxon>
        <taxon>Agaricomycetes</taxon>
        <taxon>Cantharellales</taxon>
        <taxon>Ceratobasidiaceae</taxon>
        <taxon>Rhizoctonia</taxon>
    </lineage>
</organism>
<name>A0A0K6G7P2_9AGAM</name>
<sequence length="276" mass="30254">MPVLRDTGLILNALRRIPNVDPDYLNIRTSQLIDVAFDTFFDPTDIREGGILILVVSCHGFQGFDGNVFLQFRTQTGDTVDSGMLHAKIAALPKYCTLEVIMDTCCAESVIPGLQPISMMRPSAPYFTPARTLDVATARAPPLDLCLGAMVSELSRPAGAKPSVPFPAVGQPKYVSSSFEPGQPKYKASVVVWAASTALVIGVIASNGPGMSRRSVWENVLQVVEQHNNARRERDLRKPSEIQANLRNRTQRVVLLPSVEDQDRVLDGVIFQPIRV</sequence>
<evidence type="ECO:0000313" key="1">
    <source>
        <dbReference type="EMBL" id="CUA74486.1"/>
    </source>
</evidence>
<reference evidence="1 2" key="1">
    <citation type="submission" date="2015-07" db="EMBL/GenBank/DDBJ databases">
        <authorList>
            <person name="Noorani M."/>
        </authorList>
    </citation>
    <scope>NUCLEOTIDE SEQUENCE [LARGE SCALE GENOMIC DNA]</scope>
    <source>
        <strain evidence="1">BBA 69670</strain>
    </source>
</reference>
<keyword evidence="2" id="KW-1185">Reference proteome</keyword>
<dbReference type="AlphaFoldDB" id="A0A0K6G7P2"/>
<dbReference type="EMBL" id="CYGV01001448">
    <property type="protein sequence ID" value="CUA74486.1"/>
    <property type="molecule type" value="Genomic_DNA"/>
</dbReference>
<dbReference type="Proteomes" id="UP000044841">
    <property type="component" value="Unassembled WGS sequence"/>
</dbReference>
<evidence type="ECO:0000313" key="2">
    <source>
        <dbReference type="Proteomes" id="UP000044841"/>
    </source>
</evidence>
<gene>
    <name evidence="1" type="ORF">RSOLAG22IIIB_11241</name>
</gene>
<proteinExistence type="predicted"/>
<protein>
    <submittedName>
        <fullName evidence="1">Uncharacterized protein</fullName>
    </submittedName>
</protein>
<accession>A0A0K6G7P2</accession>